<dbReference type="InterPro" id="IPR035926">
    <property type="entry name" value="NusB-like_sf"/>
</dbReference>
<dbReference type="InterPro" id="IPR029063">
    <property type="entry name" value="SAM-dependent_MTases_sf"/>
</dbReference>
<dbReference type="RefSeq" id="WP_094076913.1">
    <property type="nucleotide sequence ID" value="NZ_NBYO01000001.1"/>
</dbReference>
<dbReference type="Proteomes" id="UP000215405">
    <property type="component" value="Unassembled WGS sequence"/>
</dbReference>
<feature type="binding site" evidence="5">
    <location>
        <position position="338"/>
    </location>
    <ligand>
        <name>S-adenosyl-L-methionine</name>
        <dbReference type="ChEBI" id="CHEBI:59789"/>
    </ligand>
</feature>
<dbReference type="FunFam" id="3.40.50.150:FF:000257">
    <property type="entry name" value="16S rRNA methyltransferase"/>
    <property type="match status" value="1"/>
</dbReference>
<dbReference type="PRINTS" id="PR02008">
    <property type="entry name" value="RCMTFAMILY"/>
</dbReference>
<reference evidence="9" key="1">
    <citation type="journal article" date="2017" name="Int. J. Syst. Evol. Microbiol.">
        <title>Notoacmeibacter marinus gen. nov., sp. nov., isolated from the gut of a limpet and proposal of Notoacmeibacteraceae fam. nov. in the order Rhizobiales of the class Alphaproteobacteria.</title>
        <authorList>
            <person name="Huang Z."/>
            <person name="Guo F."/>
            <person name="Lai Q."/>
        </authorList>
    </citation>
    <scope>NUCLEOTIDE SEQUENCE [LARGE SCALE GENOMIC DNA]</scope>
    <source>
        <strain evidence="9">XMTR2A4</strain>
    </source>
</reference>
<sequence>MSTKPARRPKRHGKSKPYAERPIDPDKPGLDVRLAAARLLAAVVDKATPLDALTDDENGNPAYLALDGRDRALCRAILLTALRHRGSLSALIAEMLDRPLPPNARALDHLLHVGATQIVHLSVPDSAAVDLAVTAANADPRLSRFAALVNAVLRGIVRMPADRRERIMAAVANAPEWFADALERDYGAEKSKAILQAHRSEASVDLTVKDDATGWAERLDATLLPNGSLRLPHNTPSIMTLPGFEEGAWWVQDAAATLPARLLGAKPDMRIADLCAAPGGKTAQLARTGADVTAVDISTSRLRRLEGNLRRLGLNARTVQSDLRKWQPETPFDAVLLDAPCSSTGTARRHPDIPWTKSDAVVEKMAALQANLLERCIAFVRPGGVVVFANCSLDRREGEAVAAAFADHEQVEPLPVTADEISGFEQAVTAEGWIRTTPDDWPNLGGVDGFFAARFRRL</sequence>
<feature type="compositionally biased region" description="Basic and acidic residues" evidence="6">
    <location>
        <begin position="17"/>
        <end position="28"/>
    </location>
</feature>
<evidence type="ECO:0000256" key="6">
    <source>
        <dbReference type="SAM" id="MobiDB-lite"/>
    </source>
</evidence>
<dbReference type="Gene3D" id="1.10.940.10">
    <property type="entry name" value="NusB-like"/>
    <property type="match status" value="1"/>
</dbReference>
<organism evidence="8 9">
    <name type="scientific">Notoacmeibacter marinus</name>
    <dbReference type="NCBI Taxonomy" id="1876515"/>
    <lineage>
        <taxon>Bacteria</taxon>
        <taxon>Pseudomonadati</taxon>
        <taxon>Pseudomonadota</taxon>
        <taxon>Alphaproteobacteria</taxon>
        <taxon>Hyphomicrobiales</taxon>
        <taxon>Notoacmeibacteraceae</taxon>
        <taxon>Notoacmeibacter</taxon>
    </lineage>
</organism>
<proteinExistence type="inferred from homology"/>
<dbReference type="SUPFAM" id="SSF53335">
    <property type="entry name" value="S-adenosyl-L-methionine-dependent methyltransferases"/>
    <property type="match status" value="1"/>
</dbReference>
<accession>A0A231V440</accession>
<dbReference type="AlphaFoldDB" id="A0A231V440"/>
<keyword evidence="3 5" id="KW-0949">S-adenosyl-L-methionine</keyword>
<evidence type="ECO:0000256" key="3">
    <source>
        <dbReference type="ARBA" id="ARBA00022691"/>
    </source>
</evidence>
<dbReference type="InterPro" id="IPR049560">
    <property type="entry name" value="MeTrfase_RsmB-F_NOP2_cat"/>
</dbReference>
<keyword evidence="9" id="KW-1185">Reference proteome</keyword>
<dbReference type="PROSITE" id="PS51686">
    <property type="entry name" value="SAM_MT_RSMB_NOP"/>
    <property type="match status" value="1"/>
</dbReference>
<dbReference type="Pfam" id="PF01189">
    <property type="entry name" value="Methyltr_RsmB-F"/>
    <property type="match status" value="1"/>
</dbReference>
<feature type="domain" description="SAM-dependent MTase RsmB/NOP-type" evidence="7">
    <location>
        <begin position="178"/>
        <end position="458"/>
    </location>
</feature>
<dbReference type="GO" id="GO:0001510">
    <property type="term" value="P:RNA methylation"/>
    <property type="evidence" value="ECO:0007669"/>
    <property type="project" value="InterPro"/>
</dbReference>
<feature type="binding site" evidence="5">
    <location>
        <position position="296"/>
    </location>
    <ligand>
        <name>S-adenosyl-L-methionine</name>
        <dbReference type="ChEBI" id="CHEBI:59789"/>
    </ligand>
</feature>
<protein>
    <submittedName>
        <fullName evidence="8">MFS transporter</fullName>
    </submittedName>
</protein>
<dbReference type="PANTHER" id="PTHR22807:SF61">
    <property type="entry name" value="NOL1_NOP2_SUN FAMILY PROTEIN _ ANTITERMINATION NUSB DOMAIN-CONTAINING PROTEIN"/>
    <property type="match status" value="1"/>
</dbReference>
<dbReference type="InterPro" id="IPR023267">
    <property type="entry name" value="RCMT"/>
</dbReference>
<keyword evidence="1 5" id="KW-0489">Methyltransferase</keyword>
<evidence type="ECO:0000256" key="5">
    <source>
        <dbReference type="PROSITE-ProRule" id="PRU01023"/>
    </source>
</evidence>
<evidence type="ECO:0000313" key="9">
    <source>
        <dbReference type="Proteomes" id="UP000215405"/>
    </source>
</evidence>
<feature type="region of interest" description="Disordered" evidence="6">
    <location>
        <begin position="1"/>
        <end position="28"/>
    </location>
</feature>
<feature type="compositionally biased region" description="Basic residues" evidence="6">
    <location>
        <begin position="1"/>
        <end position="15"/>
    </location>
</feature>
<evidence type="ECO:0000256" key="1">
    <source>
        <dbReference type="ARBA" id="ARBA00022603"/>
    </source>
</evidence>
<dbReference type="EMBL" id="NBYO01000001">
    <property type="protein sequence ID" value="OXT02953.1"/>
    <property type="molecule type" value="Genomic_DNA"/>
</dbReference>
<dbReference type="GO" id="GO:0008173">
    <property type="term" value="F:RNA methyltransferase activity"/>
    <property type="evidence" value="ECO:0007669"/>
    <property type="project" value="InterPro"/>
</dbReference>
<feature type="binding site" evidence="5">
    <location>
        <position position="322"/>
    </location>
    <ligand>
        <name>S-adenosyl-L-methionine</name>
        <dbReference type="ChEBI" id="CHEBI:59789"/>
    </ligand>
</feature>
<dbReference type="InterPro" id="IPR001678">
    <property type="entry name" value="MeTrfase_RsmB-F_NOP2_dom"/>
</dbReference>
<name>A0A231V440_9HYPH</name>
<feature type="active site" description="Nucleophile" evidence="5">
    <location>
        <position position="391"/>
    </location>
</feature>
<evidence type="ECO:0000259" key="7">
    <source>
        <dbReference type="PROSITE" id="PS51686"/>
    </source>
</evidence>
<evidence type="ECO:0000256" key="2">
    <source>
        <dbReference type="ARBA" id="ARBA00022679"/>
    </source>
</evidence>
<dbReference type="GO" id="GO:0006355">
    <property type="term" value="P:regulation of DNA-templated transcription"/>
    <property type="evidence" value="ECO:0007669"/>
    <property type="project" value="InterPro"/>
</dbReference>
<dbReference type="GO" id="GO:0003723">
    <property type="term" value="F:RNA binding"/>
    <property type="evidence" value="ECO:0007669"/>
    <property type="project" value="UniProtKB-UniRule"/>
</dbReference>
<dbReference type="Pfam" id="PF01029">
    <property type="entry name" value="NusB"/>
    <property type="match status" value="1"/>
</dbReference>
<comment type="similarity">
    <text evidence="5">Belongs to the class I-like SAM-binding methyltransferase superfamily. RsmB/NOP family.</text>
</comment>
<feature type="binding site" evidence="5">
    <location>
        <begin position="275"/>
        <end position="281"/>
    </location>
    <ligand>
        <name>S-adenosyl-L-methionine</name>
        <dbReference type="ChEBI" id="CHEBI:59789"/>
    </ligand>
</feature>
<dbReference type="PANTHER" id="PTHR22807">
    <property type="entry name" value="NOP2 YEAST -RELATED NOL1/NOP2/FMU SUN DOMAIN-CONTAINING"/>
    <property type="match status" value="1"/>
</dbReference>
<evidence type="ECO:0000313" key="8">
    <source>
        <dbReference type="EMBL" id="OXT02953.1"/>
    </source>
</evidence>
<keyword evidence="4 5" id="KW-0694">RNA-binding</keyword>
<dbReference type="InterPro" id="IPR006027">
    <property type="entry name" value="NusB_RsmB_TIM44"/>
</dbReference>
<evidence type="ECO:0000256" key="4">
    <source>
        <dbReference type="ARBA" id="ARBA00022884"/>
    </source>
</evidence>
<comment type="caution">
    <text evidence="8">The sequence shown here is derived from an EMBL/GenBank/DDBJ whole genome shotgun (WGS) entry which is preliminary data.</text>
</comment>
<gene>
    <name evidence="8" type="ORF">B7H23_05755</name>
</gene>
<dbReference type="CDD" id="cd02440">
    <property type="entry name" value="AdoMet_MTases"/>
    <property type="match status" value="1"/>
</dbReference>
<dbReference type="Gene3D" id="3.40.50.150">
    <property type="entry name" value="Vaccinia Virus protein VP39"/>
    <property type="match status" value="1"/>
</dbReference>
<dbReference type="SUPFAM" id="SSF48013">
    <property type="entry name" value="NusB-like"/>
    <property type="match status" value="1"/>
</dbReference>
<keyword evidence="2 5" id="KW-0808">Transferase</keyword>